<dbReference type="InterPro" id="IPR052722">
    <property type="entry name" value="PgpH_phosphodiesterase"/>
</dbReference>
<feature type="domain" description="HD" evidence="2">
    <location>
        <begin position="501"/>
        <end position="644"/>
    </location>
</feature>
<feature type="transmembrane region" description="Helical" evidence="1">
    <location>
        <begin position="332"/>
        <end position="351"/>
    </location>
</feature>
<proteinExistence type="predicted"/>
<evidence type="ECO:0000256" key="1">
    <source>
        <dbReference type="SAM" id="Phobius"/>
    </source>
</evidence>
<feature type="transmembrane region" description="Helical" evidence="1">
    <location>
        <begin position="274"/>
        <end position="293"/>
    </location>
</feature>
<dbReference type="CDD" id="cd00077">
    <property type="entry name" value="HDc"/>
    <property type="match status" value="1"/>
</dbReference>
<feature type="transmembrane region" description="Helical" evidence="1">
    <location>
        <begin position="358"/>
        <end position="377"/>
    </location>
</feature>
<evidence type="ECO:0000313" key="3">
    <source>
        <dbReference type="EMBL" id="MFD2694485.1"/>
    </source>
</evidence>
<dbReference type="NCBIfam" id="TIGR00277">
    <property type="entry name" value="HDIG"/>
    <property type="match status" value="1"/>
</dbReference>
<feature type="transmembrane region" description="Helical" evidence="1">
    <location>
        <begin position="415"/>
        <end position="433"/>
    </location>
</feature>
<dbReference type="InterPro" id="IPR003607">
    <property type="entry name" value="HD/PDEase_dom"/>
</dbReference>
<feature type="transmembrane region" description="Helical" evidence="1">
    <location>
        <begin position="305"/>
        <end position="326"/>
    </location>
</feature>
<organism evidence="3 4">
    <name type="scientific">Sporolactobacillus shoreicorticis</name>
    <dbReference type="NCBI Taxonomy" id="1923877"/>
    <lineage>
        <taxon>Bacteria</taxon>
        <taxon>Bacillati</taxon>
        <taxon>Bacillota</taxon>
        <taxon>Bacilli</taxon>
        <taxon>Bacillales</taxon>
        <taxon>Sporolactobacillaceae</taxon>
        <taxon>Sporolactobacillus</taxon>
    </lineage>
</organism>
<gene>
    <name evidence="3" type="ORF">ACFSUE_12755</name>
</gene>
<feature type="transmembrane region" description="Helical" evidence="1">
    <location>
        <begin position="383"/>
        <end position="403"/>
    </location>
</feature>
<dbReference type="SMART" id="SM00471">
    <property type="entry name" value="HDc"/>
    <property type="match status" value="1"/>
</dbReference>
<name>A0ABW5S4X1_9BACL</name>
<reference evidence="4" key="1">
    <citation type="journal article" date="2019" name="Int. J. Syst. Evol. Microbiol.">
        <title>The Global Catalogue of Microorganisms (GCM) 10K type strain sequencing project: providing services to taxonomists for standard genome sequencing and annotation.</title>
        <authorList>
            <consortium name="The Broad Institute Genomics Platform"/>
            <consortium name="The Broad Institute Genome Sequencing Center for Infectious Disease"/>
            <person name="Wu L."/>
            <person name="Ma J."/>
        </authorList>
    </citation>
    <scope>NUCLEOTIDE SEQUENCE [LARGE SCALE GENOMIC DNA]</scope>
    <source>
        <strain evidence="4">TISTR 2466</strain>
    </source>
</reference>
<dbReference type="PROSITE" id="PS51831">
    <property type="entry name" value="HD"/>
    <property type="match status" value="1"/>
</dbReference>
<keyword evidence="1" id="KW-0812">Transmembrane</keyword>
<dbReference type="Pfam" id="PF07697">
    <property type="entry name" value="7TMR-HDED"/>
    <property type="match status" value="1"/>
</dbReference>
<evidence type="ECO:0000313" key="4">
    <source>
        <dbReference type="Proteomes" id="UP001597399"/>
    </source>
</evidence>
<keyword evidence="1" id="KW-1133">Transmembrane helix</keyword>
<feature type="transmembrane region" description="Helical" evidence="1">
    <location>
        <begin position="445"/>
        <end position="468"/>
    </location>
</feature>
<dbReference type="InterPro" id="IPR006675">
    <property type="entry name" value="HDIG_dom"/>
</dbReference>
<feature type="transmembrane region" description="Helical" evidence="1">
    <location>
        <begin position="20"/>
        <end position="41"/>
    </location>
</feature>
<dbReference type="InterPro" id="IPR011621">
    <property type="entry name" value="Metal-dep_PHydrolase_7TM_intra"/>
</dbReference>
<dbReference type="InterPro" id="IPR011624">
    <property type="entry name" value="Metal-dep_PHydrolase_7TM_extra"/>
</dbReference>
<dbReference type="InterPro" id="IPR006674">
    <property type="entry name" value="HD_domain"/>
</dbReference>
<dbReference type="Proteomes" id="UP001597399">
    <property type="component" value="Unassembled WGS sequence"/>
</dbReference>
<evidence type="ECO:0000259" key="2">
    <source>
        <dbReference type="PROSITE" id="PS51831"/>
    </source>
</evidence>
<comment type="caution">
    <text evidence="3">The sequence shown here is derived from an EMBL/GenBank/DDBJ whole genome shotgun (WGS) entry which is preliminary data.</text>
</comment>
<dbReference type="PANTHER" id="PTHR36442:SF1">
    <property type="entry name" value="CYCLIC-DI-AMP PHOSPHODIESTERASE PGPH"/>
    <property type="match status" value="1"/>
</dbReference>
<dbReference type="EMBL" id="JBHUMQ010000027">
    <property type="protein sequence ID" value="MFD2694485.1"/>
    <property type="molecule type" value="Genomic_DNA"/>
</dbReference>
<dbReference type="RefSeq" id="WP_253062164.1">
    <property type="nucleotide sequence ID" value="NZ_JAMXWM010000012.1"/>
</dbReference>
<sequence length="716" mass="79714">MTLQIQFRQKIKQFALTYLADWSILLIVGLILYGLMIGSVLPKNPNVKLHEIATTDIQSPIDTVDTQATHAKRQEAIGSTPSAYAYNKNLGLMQVEKVGDLFDTIASVKKEQKISADSDQDQINTAIKMISDRLSDSADSHLSDNTLTALLTASDHDLQIAEDIASTGIYEAMNDKVGWNDLERVQDKASASLPSSVLNDKIRRALNDVLHSYITANYSFDANATKQNKQEAARNVDNVVIHQGEVIVKKGELVTNDMIRQLKLVGLLDDHFNVIPFVGLLLFTGFIIFIFWFEYYRFKEKHPQYSVKFLYIYAIIFSGAAALIKLCSYLKLTNVTGISFLVPLAMASLMIRILLNERIAIVSGFLLSVVGSVLFGISAKAALFDSTLGIYLFFSSLAGAMVLRKRQARPKIIQTGGLIALVNVLVVLSLLMFQNTPFSPLNTGLSLGFAALSGFLSAILTNGLMPLFETGFSILSPIRLIELSNPNHPLLRKILIEAPGTYHHSLMVANLAERACEVIGANGLLARVAAYYHDVGKTKRPKFFVENQMDGVNPHDKISPQLSRTIIISHPYDGADILRQYRMPKEIIDIAEQHHGTTLIKYFYVKAQEQSDKPIDESEFRYPGPKVQTKEAAVVELADSIEAAVRAMKKPNPVKVNNLVKSIFNDRLSDGQFDECKITLKELKSVEKSIDETLRGVYHSRIEYPKDLKMKKVNTK</sequence>
<dbReference type="PANTHER" id="PTHR36442">
    <property type="entry name" value="CYCLIC-DI-AMP PHOSPHODIESTERASE PGPH"/>
    <property type="match status" value="1"/>
</dbReference>
<keyword evidence="1" id="KW-0472">Membrane</keyword>
<dbReference type="SUPFAM" id="SSF109604">
    <property type="entry name" value="HD-domain/PDEase-like"/>
    <property type="match status" value="1"/>
</dbReference>
<accession>A0ABW5S4X1</accession>
<dbReference type="Gene3D" id="1.10.3210.10">
    <property type="entry name" value="Hypothetical protein af1432"/>
    <property type="match status" value="1"/>
</dbReference>
<dbReference type="Pfam" id="PF07698">
    <property type="entry name" value="7TM-7TMR_HD"/>
    <property type="match status" value="1"/>
</dbReference>
<keyword evidence="4" id="KW-1185">Reference proteome</keyword>
<protein>
    <submittedName>
        <fullName evidence="3">HD family phosphohydrolase</fullName>
    </submittedName>
</protein>
<dbReference type="Pfam" id="PF01966">
    <property type="entry name" value="HD"/>
    <property type="match status" value="1"/>
</dbReference>